<feature type="binding site" evidence="5">
    <location>
        <position position="926"/>
    </location>
    <ligand>
        <name>Mg(2+)</name>
        <dbReference type="ChEBI" id="CHEBI:18420"/>
    </ligand>
</feature>
<evidence type="ECO:0000256" key="3">
    <source>
        <dbReference type="ARBA" id="ARBA00022842"/>
    </source>
</evidence>
<feature type="compositionally biased region" description="Polar residues" evidence="6">
    <location>
        <begin position="11"/>
        <end position="40"/>
    </location>
</feature>
<protein>
    <recommendedName>
        <fullName evidence="5">DIS3-like exonuclease 2</fullName>
        <ecNumber evidence="5">3.1.13.-</ecNumber>
    </recommendedName>
</protein>
<evidence type="ECO:0000256" key="2">
    <source>
        <dbReference type="ARBA" id="ARBA00022723"/>
    </source>
</evidence>
<feature type="compositionally biased region" description="Low complexity" evidence="6">
    <location>
        <begin position="412"/>
        <end position="422"/>
    </location>
</feature>
<feature type="compositionally biased region" description="Polar residues" evidence="6">
    <location>
        <begin position="453"/>
        <end position="472"/>
    </location>
</feature>
<keyword evidence="1 5" id="KW-0963">Cytoplasm</keyword>
<dbReference type="InterPro" id="IPR050180">
    <property type="entry name" value="RNR_Ribonuclease"/>
</dbReference>
<feature type="compositionally biased region" description="Polar residues" evidence="6">
    <location>
        <begin position="70"/>
        <end position="81"/>
    </location>
</feature>
<name>A0A238FL25_9BASI</name>
<feature type="region of interest" description="Disordered" evidence="6">
    <location>
        <begin position="352"/>
        <end position="391"/>
    </location>
</feature>
<dbReference type="Proteomes" id="UP000198372">
    <property type="component" value="Unassembled WGS sequence"/>
</dbReference>
<keyword evidence="4 5" id="KW-0694">RNA-binding</keyword>
<feature type="compositionally biased region" description="Basic and acidic residues" evidence="6">
    <location>
        <begin position="1393"/>
        <end position="1403"/>
    </location>
</feature>
<keyword evidence="5" id="KW-0378">Hydrolase</keyword>
<keyword evidence="2 5" id="KW-0479">Metal-binding</keyword>
<feature type="compositionally biased region" description="Low complexity" evidence="6">
    <location>
        <begin position="92"/>
        <end position="110"/>
    </location>
</feature>
<feature type="region of interest" description="Disordered" evidence="6">
    <location>
        <begin position="274"/>
        <end position="297"/>
    </location>
</feature>
<dbReference type="PANTHER" id="PTHR23355">
    <property type="entry name" value="RIBONUCLEASE"/>
    <property type="match status" value="1"/>
</dbReference>
<dbReference type="EMBL" id="FMSP01000019">
    <property type="protein sequence ID" value="SCV73957.1"/>
    <property type="molecule type" value="Genomic_DNA"/>
</dbReference>
<dbReference type="HAMAP" id="MF_03045">
    <property type="entry name" value="DIS3L2"/>
    <property type="match status" value="1"/>
</dbReference>
<feature type="site" description="Important for catalytic activity" evidence="5">
    <location>
        <position position="925"/>
    </location>
</feature>
<dbReference type="GO" id="GO:0000932">
    <property type="term" value="C:P-body"/>
    <property type="evidence" value="ECO:0007669"/>
    <property type="project" value="UniProtKB-SubCell"/>
</dbReference>
<keyword evidence="5" id="KW-0540">Nuclease</keyword>
<dbReference type="InterPro" id="IPR041093">
    <property type="entry name" value="Dis3l2-like_C"/>
</dbReference>
<dbReference type="InterPro" id="IPR001900">
    <property type="entry name" value="RNase_II/R"/>
</dbReference>
<comment type="cofactor">
    <cofactor evidence="5">
        <name>Mg(2+)</name>
        <dbReference type="ChEBI" id="CHEBI:18420"/>
    </cofactor>
    <cofactor evidence="5">
        <name>Mn(2+)</name>
        <dbReference type="ChEBI" id="CHEBI:29035"/>
    </cofactor>
</comment>
<feature type="region of interest" description="Disordered" evidence="6">
    <location>
        <begin position="663"/>
        <end position="694"/>
    </location>
</feature>
<keyword evidence="9" id="KW-1185">Reference proteome</keyword>
<keyword evidence="5" id="KW-0269">Exonuclease</keyword>
<dbReference type="FunFam" id="2.40.50.690:FF:000001">
    <property type="entry name" value="Cell wall biogenesis protein"/>
    <property type="match status" value="1"/>
</dbReference>
<feature type="compositionally biased region" description="Low complexity" evidence="6">
    <location>
        <begin position="121"/>
        <end position="133"/>
    </location>
</feature>
<comment type="function">
    <text evidence="5">3'-5'-exoribonuclease that specifically recognizes RNAs polyuridylated at their 3' end and mediates their degradation. Component of an exosome-independent RNA degradation pathway that mediates degradation of cytoplasmic mRNAs that have been deadenylated and subsequently uridylated at their 3'.</text>
</comment>
<feature type="compositionally biased region" description="Polar residues" evidence="6">
    <location>
        <begin position="48"/>
        <end position="58"/>
    </location>
</feature>
<dbReference type="STRING" id="269621.A0A238FL25"/>
<feature type="compositionally biased region" description="Low complexity" evidence="6">
    <location>
        <begin position="438"/>
        <end position="452"/>
    </location>
</feature>
<dbReference type="InterPro" id="IPR028591">
    <property type="entry name" value="DIS3L2"/>
</dbReference>
<dbReference type="SMART" id="SM00955">
    <property type="entry name" value="RNB"/>
    <property type="match status" value="1"/>
</dbReference>
<dbReference type="InterPro" id="IPR041505">
    <property type="entry name" value="Dis3_CSD2"/>
</dbReference>
<evidence type="ECO:0000256" key="6">
    <source>
        <dbReference type="SAM" id="MobiDB-lite"/>
    </source>
</evidence>
<dbReference type="Gene3D" id="2.40.50.140">
    <property type="entry name" value="Nucleic acid-binding proteins"/>
    <property type="match status" value="1"/>
</dbReference>
<accession>A0A238FL25</accession>
<dbReference type="GO" id="GO:0046872">
    <property type="term" value="F:metal ion binding"/>
    <property type="evidence" value="ECO:0007669"/>
    <property type="project" value="UniProtKB-KW"/>
</dbReference>
<dbReference type="PROSITE" id="PS01175">
    <property type="entry name" value="RIBONUCLEASE_II"/>
    <property type="match status" value="1"/>
</dbReference>
<dbReference type="SUPFAM" id="SSF50249">
    <property type="entry name" value="Nucleic acid-binding proteins"/>
    <property type="match status" value="3"/>
</dbReference>
<feature type="region of interest" description="Disordered" evidence="6">
    <location>
        <begin position="1"/>
        <end position="153"/>
    </location>
</feature>
<evidence type="ECO:0000256" key="4">
    <source>
        <dbReference type="ARBA" id="ARBA00022884"/>
    </source>
</evidence>
<keyword evidence="3 5" id="KW-0460">Magnesium</keyword>
<comment type="subcellular location">
    <subcellularLocation>
        <location evidence="5">Cytoplasm</location>
    </subcellularLocation>
    <subcellularLocation>
        <location evidence="5">Cytoplasm</location>
        <location evidence="5">P-body</location>
    </subcellularLocation>
</comment>
<dbReference type="EC" id="3.1.13.-" evidence="5"/>
<comment type="similarity">
    <text evidence="5">Belongs to the RNR ribonuclease family. DIS3L2 subfamily.</text>
</comment>
<organism evidence="8 9">
    <name type="scientific">Microbotryum intermedium</name>
    <dbReference type="NCBI Taxonomy" id="269621"/>
    <lineage>
        <taxon>Eukaryota</taxon>
        <taxon>Fungi</taxon>
        <taxon>Dikarya</taxon>
        <taxon>Basidiomycota</taxon>
        <taxon>Pucciniomycotina</taxon>
        <taxon>Microbotryomycetes</taxon>
        <taxon>Microbotryales</taxon>
        <taxon>Microbotryaceae</taxon>
        <taxon>Microbotryum</taxon>
    </lineage>
</organism>
<dbReference type="Pfam" id="PF00773">
    <property type="entry name" value="RNB"/>
    <property type="match status" value="1"/>
</dbReference>
<evidence type="ECO:0000313" key="9">
    <source>
        <dbReference type="Proteomes" id="UP000198372"/>
    </source>
</evidence>
<evidence type="ECO:0000313" key="8">
    <source>
        <dbReference type="EMBL" id="SCV73957.1"/>
    </source>
</evidence>
<reference evidence="9" key="1">
    <citation type="submission" date="2016-09" db="EMBL/GenBank/DDBJ databases">
        <authorList>
            <person name="Jeantristanb JTB J.-T."/>
            <person name="Ricardo R."/>
        </authorList>
    </citation>
    <scope>NUCLEOTIDE SEQUENCE [LARGE SCALE GENOMIC DNA]</scope>
</reference>
<dbReference type="Gene3D" id="2.40.50.700">
    <property type="match status" value="1"/>
</dbReference>
<sequence length="1489" mass="162390">MTEESVIPPRTTAQKKSSSATPRSSDSKQTPPSTSTSNPNVAHKGAGSTYSRKGSRSNAGAGAHGHRQQQVRTSNGQSNASEGMASLKNIISELQDSPSSESSASSPQASATNRSGHHQSRSNSSSPVRQRQQAGGGGAPHRRNQASSTAPPASAPMIQTLLSSLNPQAGGFQPNMLGPIHDSLDESLVTPTATHFDLMEGIPRSAAAIARATKSGAGAAAAPRQYADFTAMGAIGPGAEFVGGFAASQSSGAGTSVGRAGGFGFSFPPATSTQQQYAQMQASQQQGPYGQQISQQQQQQHQQQQQLAATGVASQANELLSEQLAIQQQLANLRIQQEQLLARFGDMQQQQLQAASAAESEQPVPVSTTTTNPPSSHRRGQSGFSSFGSDGGASAFGQMGSFNAGPIVGSASTASGNSSAAGLPKGHGRRHSVNTSKAQQQQQPTAQPAQQALSNSFQFPNHAQDGNNTASNDHGEQRLDFSSSNDQASTGRAYGHQRRQSGSMSSLGGWQASFTGPGQQQANLAEASVHLQQLAAYRASAGHARVPSFGMSTLGQGPGQLAMASYGGGLPQPGQHNQQGNQARKSLFAPYLPQASIPPLVQAGKLVIGTLRVNKRNRSDAYVATDTLDSDIYICGSKDRNRALEGDLVAVELLDVDEVWGTKKDKEEKKRKKEENASYDPRATRDLRKIDKKKDDVEVEGQGMLLFEDEEVNDDQKPQFAGHVVAVVERAPGQLFSGMLGVLRPSSAATQQKQESERREREGVDLRSGNSNSTPSLGNTSQQQPYGGGGNNVPAPRIIWFRPTDKRVPLIAIPTDQAPEDFIDRPDKYASRLFVACIKRWPISSLHPFGSLVEELGEVGDIEAETNALLKDCNFSNDEFSEAVVKCLPPIPWSIPERDEQPEVRRDFRDQRIFTIDPETAKDLDDALHVVELEDGTFEVGVHIADVSHFVRPNTALDREARKRATTVYLVQRAVPMLPPALSEELCSLNPHTDKLTLSVVWKMSGEGKVLSTWFGKSLINSRAKLAYSDVQEVLEGRDLVQGKFESEQERLKAIEDIKRFNKIARNLKKERFENGALRIDNVKVSFKLDEDGQPEDCDHYVRKEANELIEEFMLLANMSVARKIATGLPDQALLRRHEPPIDRRLDGFIERMSRLGIELDGSGPGALMNSFNQVTDEASRTTLQHLSKRSMQQAKYFCTGTLDISKYFHYALNVPLYTHFTSPIRRYADVIVHRQLEAILAHQAAQEAAHEAQQANVGELKFSLDIEAVSKIASMCNIKKMNAKLAQEQSQHLMLCVLVHDLTKRYGPVIRPAVVIGVLDQAFDVLVVEFGIEKRVHVDQMPTESTQYDEHDNSLSIYWKRNVEVLGWLAEKNNDEHLLRIRDQAEFHARGLGNHADKKSKAESALFDDDEDNEESADGQRKRSVRMTGQRLKSLNKSPLKFEGLSDRNQHCMQTVRELQTVPVVITSDMTKSPPVIKVHAINPYCSI</sequence>
<dbReference type="GO" id="GO:0000956">
    <property type="term" value="P:nuclear-transcribed mRNA catabolic process"/>
    <property type="evidence" value="ECO:0007669"/>
    <property type="project" value="UniProtKB-UniRule"/>
</dbReference>
<keyword evidence="5" id="KW-0464">Manganese</keyword>
<feature type="compositionally biased region" description="Polar residues" evidence="6">
    <location>
        <begin position="500"/>
        <end position="514"/>
    </location>
</feature>
<dbReference type="GO" id="GO:0003723">
    <property type="term" value="F:RNA binding"/>
    <property type="evidence" value="ECO:0007669"/>
    <property type="project" value="UniProtKB-KW"/>
</dbReference>
<feature type="compositionally biased region" description="Polar residues" evidence="6">
    <location>
        <begin position="480"/>
        <end position="490"/>
    </location>
</feature>
<proteinExistence type="inferred from homology"/>
<dbReference type="InterPro" id="IPR012340">
    <property type="entry name" value="NA-bd_OB-fold"/>
</dbReference>
<dbReference type="Pfam" id="PF17877">
    <property type="entry name" value="Dis3l2_C_term"/>
    <property type="match status" value="1"/>
</dbReference>
<dbReference type="GO" id="GO:1990074">
    <property type="term" value="P:polyuridylation-dependent mRNA catabolic process"/>
    <property type="evidence" value="ECO:0007669"/>
    <property type="project" value="UniProtKB-UniRule"/>
</dbReference>
<feature type="region of interest" description="Disordered" evidence="6">
    <location>
        <begin position="745"/>
        <end position="793"/>
    </location>
</feature>
<dbReference type="GO" id="GO:0000175">
    <property type="term" value="F:3'-5'-RNA exonuclease activity"/>
    <property type="evidence" value="ECO:0007669"/>
    <property type="project" value="UniProtKB-UniRule"/>
</dbReference>
<dbReference type="InterPro" id="IPR022966">
    <property type="entry name" value="RNase_II/R_CS"/>
</dbReference>
<feature type="compositionally biased region" description="Polar residues" evidence="6">
    <location>
        <begin position="768"/>
        <end position="785"/>
    </location>
</feature>
<dbReference type="Gene3D" id="2.40.50.690">
    <property type="match status" value="1"/>
</dbReference>
<evidence type="ECO:0000259" key="7">
    <source>
        <dbReference type="SMART" id="SM00955"/>
    </source>
</evidence>
<feature type="region of interest" description="Disordered" evidence="6">
    <location>
        <begin position="1393"/>
        <end position="1431"/>
    </location>
</feature>
<feature type="compositionally biased region" description="Basic and acidic residues" evidence="6">
    <location>
        <begin position="754"/>
        <end position="765"/>
    </location>
</feature>
<feature type="region of interest" description="Disordered" evidence="6">
    <location>
        <begin position="412"/>
        <end position="514"/>
    </location>
</feature>
<gene>
    <name evidence="8" type="ORF">BQ2448_6387</name>
</gene>
<feature type="compositionally biased region" description="Acidic residues" evidence="6">
    <location>
        <begin position="1407"/>
        <end position="1418"/>
    </location>
</feature>
<evidence type="ECO:0000256" key="1">
    <source>
        <dbReference type="ARBA" id="ARBA00022490"/>
    </source>
</evidence>
<dbReference type="OrthoDB" id="372421at2759"/>
<dbReference type="PANTHER" id="PTHR23355:SF9">
    <property type="entry name" value="DIS3-LIKE EXONUCLEASE 2"/>
    <property type="match status" value="1"/>
</dbReference>
<feature type="binding site" evidence="5">
    <location>
        <position position="917"/>
    </location>
    <ligand>
        <name>Mg(2+)</name>
        <dbReference type="ChEBI" id="CHEBI:18420"/>
    </ligand>
</feature>
<dbReference type="Pfam" id="PF17849">
    <property type="entry name" value="OB_Dis3"/>
    <property type="match status" value="1"/>
</dbReference>
<dbReference type="FunFam" id="2.40.50.700:FF:000002">
    <property type="entry name" value="Cell wall biogenesis protein"/>
    <property type="match status" value="1"/>
</dbReference>
<evidence type="ECO:0000256" key="5">
    <source>
        <dbReference type="HAMAP-Rule" id="MF_03045"/>
    </source>
</evidence>
<feature type="domain" description="RNB" evidence="7">
    <location>
        <begin position="905"/>
        <end position="1243"/>
    </location>
</feature>